<name>A0A5P8NZR3_9BACT</name>
<dbReference type="Proteomes" id="UP000326944">
    <property type="component" value="Chromosome"/>
</dbReference>
<dbReference type="GO" id="GO:0008800">
    <property type="term" value="F:beta-lactamase activity"/>
    <property type="evidence" value="ECO:0007669"/>
    <property type="project" value="UniProtKB-EC"/>
</dbReference>
<evidence type="ECO:0000256" key="6">
    <source>
        <dbReference type="SAM" id="SignalP"/>
    </source>
</evidence>
<sequence length="389" mass="45431">MMKYKLSILLLLVSILNAEIKECFLVENKTEFIGCLESEVKKSDSVKDTNFLASIYVNDKEYEKAIKLYEKSVEKGDVKAMYYLGGIYNEALKDYDKALYWFERSYEYNYKDSSAFVAEILSKKFNNNQEAVKNYLQKRIDANDSKAYEFLGAYEYNLKNYKKAIDYYKKAVKAYNSPQAMYAIGSIYYQHLKDTNKGMKWLKKASKLQHPDGVYSVGFIYKDKKEYKKAIEWFNKALDLGVKGSHYAISECYRKMGEFDKAKEQYLKMVKEGNIKGYREIGVMYSLYPEIKDEIKEMKWYERGIEARDGSAAAAAAVGFRDKKDYENFLKYNKIAYSLGYAGGANEIAYYYLRTVKDEKKAIEWGKRANRLGDPMFLKFLKNIGVYDE</sequence>
<dbReference type="PROSITE" id="PS50005">
    <property type="entry name" value="TPR"/>
    <property type="match status" value="2"/>
</dbReference>
<keyword evidence="8" id="KW-1185">Reference proteome</keyword>
<dbReference type="KEGG" id="sulg:FJR48_04105"/>
<proteinExistence type="predicted"/>
<dbReference type="PANTHER" id="PTHR11102:SF160">
    <property type="entry name" value="ERAD-ASSOCIATED E3 UBIQUITIN-PROTEIN LIGASE COMPONENT HRD3"/>
    <property type="match status" value="1"/>
</dbReference>
<evidence type="ECO:0000256" key="1">
    <source>
        <dbReference type="ARBA" id="ARBA00001526"/>
    </source>
</evidence>
<protein>
    <recommendedName>
        <fullName evidence="2">beta-lactamase</fullName>
        <ecNumber evidence="2">3.5.2.6</ecNumber>
    </recommendedName>
</protein>
<dbReference type="Pfam" id="PF13181">
    <property type="entry name" value="TPR_8"/>
    <property type="match status" value="2"/>
</dbReference>
<keyword evidence="5" id="KW-0802">TPR repeat</keyword>
<reference evidence="7 8" key="1">
    <citation type="submission" date="2019-09" db="EMBL/GenBank/DDBJ databases">
        <title>Sulfurimonas gotlandica sp. nov., a chemoautotrophic and psychrotolerant epsilonproteobacterium isolated from a pelagic redoxcline, and an emended description of the genus Sulfurimonas.</title>
        <authorList>
            <person name="Wang S."/>
            <person name="Jiang L."/>
            <person name="Shao S."/>
        </authorList>
    </citation>
    <scope>NUCLEOTIDE SEQUENCE [LARGE SCALE GENOMIC DNA]</scope>
    <source>
        <strain evidence="7 8">GYSZ_1</strain>
    </source>
</reference>
<dbReference type="EMBL" id="CP043617">
    <property type="protein sequence ID" value="QFR48946.1"/>
    <property type="molecule type" value="Genomic_DNA"/>
</dbReference>
<keyword evidence="3" id="KW-1015">Disulfide bond</keyword>
<accession>A0A5P8NZR3</accession>
<dbReference type="SMART" id="SM00671">
    <property type="entry name" value="SEL1"/>
    <property type="match status" value="6"/>
</dbReference>
<dbReference type="EC" id="3.5.2.6" evidence="2"/>
<dbReference type="PANTHER" id="PTHR11102">
    <property type="entry name" value="SEL-1-LIKE PROTEIN"/>
    <property type="match status" value="1"/>
</dbReference>
<evidence type="ECO:0000256" key="3">
    <source>
        <dbReference type="ARBA" id="ARBA00023157"/>
    </source>
</evidence>
<dbReference type="InterPro" id="IPR050767">
    <property type="entry name" value="Sel1_AlgK"/>
</dbReference>
<feature type="repeat" description="TPR" evidence="5">
    <location>
        <begin position="145"/>
        <end position="178"/>
    </location>
</feature>
<evidence type="ECO:0000313" key="7">
    <source>
        <dbReference type="EMBL" id="QFR48946.1"/>
    </source>
</evidence>
<dbReference type="Pfam" id="PF13432">
    <property type="entry name" value="TPR_16"/>
    <property type="match status" value="2"/>
</dbReference>
<dbReference type="InterPro" id="IPR019734">
    <property type="entry name" value="TPR_rpt"/>
</dbReference>
<dbReference type="InterPro" id="IPR011990">
    <property type="entry name" value="TPR-like_helical_dom_sf"/>
</dbReference>
<dbReference type="Gene3D" id="1.25.40.10">
    <property type="entry name" value="Tetratricopeptide repeat domain"/>
    <property type="match status" value="3"/>
</dbReference>
<dbReference type="Pfam" id="PF08238">
    <property type="entry name" value="Sel1"/>
    <property type="match status" value="2"/>
</dbReference>
<feature type="chain" id="PRO_5024981718" description="beta-lactamase" evidence="6">
    <location>
        <begin position="19"/>
        <end position="389"/>
    </location>
</feature>
<feature type="signal peptide" evidence="6">
    <location>
        <begin position="1"/>
        <end position="18"/>
    </location>
</feature>
<dbReference type="InterPro" id="IPR006597">
    <property type="entry name" value="Sel1-like"/>
</dbReference>
<keyword evidence="4" id="KW-0046">Antibiotic resistance</keyword>
<gene>
    <name evidence="7" type="ORF">FJR48_04105</name>
</gene>
<evidence type="ECO:0000256" key="5">
    <source>
        <dbReference type="PROSITE-ProRule" id="PRU00339"/>
    </source>
</evidence>
<organism evidence="7 8">
    <name type="scientific">Sulfurimonas lithotrophica</name>
    <dbReference type="NCBI Taxonomy" id="2590022"/>
    <lineage>
        <taxon>Bacteria</taxon>
        <taxon>Pseudomonadati</taxon>
        <taxon>Campylobacterota</taxon>
        <taxon>Epsilonproteobacteria</taxon>
        <taxon>Campylobacterales</taxon>
        <taxon>Sulfurimonadaceae</taxon>
        <taxon>Sulfurimonas</taxon>
    </lineage>
</organism>
<evidence type="ECO:0000313" key="8">
    <source>
        <dbReference type="Proteomes" id="UP000326944"/>
    </source>
</evidence>
<dbReference type="AlphaFoldDB" id="A0A5P8NZR3"/>
<dbReference type="OrthoDB" id="5330140at2"/>
<feature type="repeat" description="TPR" evidence="5">
    <location>
        <begin position="211"/>
        <end position="244"/>
    </location>
</feature>
<evidence type="ECO:0000256" key="2">
    <source>
        <dbReference type="ARBA" id="ARBA00012865"/>
    </source>
</evidence>
<dbReference type="GO" id="GO:0046677">
    <property type="term" value="P:response to antibiotic"/>
    <property type="evidence" value="ECO:0007669"/>
    <property type="project" value="UniProtKB-KW"/>
</dbReference>
<evidence type="ECO:0000256" key="4">
    <source>
        <dbReference type="ARBA" id="ARBA00023251"/>
    </source>
</evidence>
<dbReference type="SMART" id="SM00028">
    <property type="entry name" value="TPR"/>
    <property type="match status" value="3"/>
</dbReference>
<dbReference type="SUPFAM" id="SSF81901">
    <property type="entry name" value="HCP-like"/>
    <property type="match status" value="2"/>
</dbReference>
<comment type="catalytic activity">
    <reaction evidence="1">
        <text>a beta-lactam + H2O = a substituted beta-amino acid</text>
        <dbReference type="Rhea" id="RHEA:20401"/>
        <dbReference type="ChEBI" id="CHEBI:15377"/>
        <dbReference type="ChEBI" id="CHEBI:35627"/>
        <dbReference type="ChEBI" id="CHEBI:140347"/>
        <dbReference type="EC" id="3.5.2.6"/>
    </reaction>
</comment>
<keyword evidence="6" id="KW-0732">Signal</keyword>